<name>A0ACC0MSF1_RHOML</name>
<accession>A0ACC0MSF1</accession>
<evidence type="ECO:0000313" key="2">
    <source>
        <dbReference type="Proteomes" id="UP001062846"/>
    </source>
</evidence>
<gene>
    <name evidence="1" type="ORF">RHMOL_Rhmol08G0228300</name>
</gene>
<organism evidence="1 2">
    <name type="scientific">Rhododendron molle</name>
    <name type="common">Chinese azalea</name>
    <name type="synonym">Azalea mollis</name>
    <dbReference type="NCBI Taxonomy" id="49168"/>
    <lineage>
        <taxon>Eukaryota</taxon>
        <taxon>Viridiplantae</taxon>
        <taxon>Streptophyta</taxon>
        <taxon>Embryophyta</taxon>
        <taxon>Tracheophyta</taxon>
        <taxon>Spermatophyta</taxon>
        <taxon>Magnoliopsida</taxon>
        <taxon>eudicotyledons</taxon>
        <taxon>Gunneridae</taxon>
        <taxon>Pentapetalae</taxon>
        <taxon>asterids</taxon>
        <taxon>Ericales</taxon>
        <taxon>Ericaceae</taxon>
        <taxon>Ericoideae</taxon>
        <taxon>Rhodoreae</taxon>
        <taxon>Rhododendron</taxon>
    </lineage>
</organism>
<comment type="caution">
    <text evidence="1">The sequence shown here is derived from an EMBL/GenBank/DDBJ whole genome shotgun (WGS) entry which is preliminary data.</text>
</comment>
<evidence type="ECO:0000313" key="1">
    <source>
        <dbReference type="EMBL" id="KAI8543559.1"/>
    </source>
</evidence>
<proteinExistence type="predicted"/>
<keyword evidence="2" id="KW-1185">Reference proteome</keyword>
<protein>
    <submittedName>
        <fullName evidence="1">Uncharacterized protein</fullName>
    </submittedName>
</protein>
<dbReference type="Proteomes" id="UP001062846">
    <property type="component" value="Chromosome 8"/>
</dbReference>
<dbReference type="EMBL" id="CM046395">
    <property type="protein sequence ID" value="KAI8543559.1"/>
    <property type="molecule type" value="Genomic_DNA"/>
</dbReference>
<sequence length="75" mass="8245">MEAKVAMDIAQVDGFSEFTLASINSKNMVGAQRITMDLNDTPFKIKDEHLNRIRALSKTLSKLGVASQVNRIAHG</sequence>
<reference evidence="1" key="1">
    <citation type="submission" date="2022-02" db="EMBL/GenBank/DDBJ databases">
        <title>Plant Genome Project.</title>
        <authorList>
            <person name="Zhang R.-G."/>
        </authorList>
    </citation>
    <scope>NUCLEOTIDE SEQUENCE</scope>
    <source>
        <strain evidence="1">AT1</strain>
    </source>
</reference>